<dbReference type="OrthoDB" id="1150854at2"/>
<organism evidence="2 3">
    <name type="scientific">Prevotella communis</name>
    <dbReference type="NCBI Taxonomy" id="2913614"/>
    <lineage>
        <taxon>Bacteria</taxon>
        <taxon>Pseudomonadati</taxon>
        <taxon>Bacteroidota</taxon>
        <taxon>Bacteroidia</taxon>
        <taxon>Bacteroidales</taxon>
        <taxon>Prevotellaceae</taxon>
        <taxon>Prevotella</taxon>
    </lineage>
</organism>
<evidence type="ECO:0008006" key="4">
    <source>
        <dbReference type="Google" id="ProtNLM"/>
    </source>
</evidence>
<sequence length="456" mass="51620">MMKILLKATLLLAALTVYTSCSDDNDLKSPSERLQEATAKYMDILTSAPNGWAMTMYGDLDFGGFNVLCKFEKNGKVTIANEKFAADTTAVSHFKLEQSSGVVLSFDEYCELFHYFSDPVNNDGYNSQTENGFGADLEFRIISASADSVVMRGKKHDTKIVMTPLTDDTTEITDSVWAKYLREVAAVAKVMQKGSYHMINGTDTLLMKANKRNRIFSYITVDSLGNRTKHTVPYIITPKGLSFYQPFTFGKETVNGFNYAADSEKYEQDGAKGIVLEKFTPDLNEQLIDGAWFISQENLGTFAKRYWNRLRTNMLNKTNCYIMYAVVGTWRNRFGLSIGPVDIDEYTGVYVSEIYFDYELVGSDQIRLWINGEYDEMGNAQYYDKLITGNSGNGPYLTDAFFPFAGKEENSARTFKIETDDLKDPSYLKLVDQDQKSNIITLTAEQVMWPFGDKYE</sequence>
<reference evidence="3" key="1">
    <citation type="submission" date="2016-10" db="EMBL/GenBank/DDBJ databases">
        <authorList>
            <person name="de Groot N.N."/>
        </authorList>
    </citation>
    <scope>NUCLEOTIDE SEQUENCE [LARGE SCALE GENOMIC DNA]</scope>
    <source>
        <strain evidence="3">BP1-145</strain>
    </source>
</reference>
<dbReference type="AlphaFoldDB" id="A0A1H0GC92"/>
<protein>
    <recommendedName>
        <fullName evidence="4">DUF4302 domain-containing protein</fullName>
    </recommendedName>
</protein>
<proteinExistence type="predicted"/>
<gene>
    <name evidence="2" type="ORF">SAMN04487900_10860</name>
</gene>
<feature type="signal peptide" evidence="1">
    <location>
        <begin position="1"/>
        <end position="22"/>
    </location>
</feature>
<keyword evidence="1" id="KW-0732">Signal</keyword>
<evidence type="ECO:0000313" key="3">
    <source>
        <dbReference type="Proteomes" id="UP000199134"/>
    </source>
</evidence>
<dbReference type="InterPro" id="IPR025396">
    <property type="entry name" value="DUF4302"/>
</dbReference>
<dbReference type="Pfam" id="PF14135">
    <property type="entry name" value="DUF4302"/>
    <property type="match status" value="1"/>
</dbReference>
<comment type="caution">
    <text evidence="2">The sequence shown here is derived from an EMBL/GenBank/DDBJ whole genome shotgun (WGS) entry which is preliminary data.</text>
</comment>
<evidence type="ECO:0000313" key="2">
    <source>
        <dbReference type="EMBL" id="SDO04545.1"/>
    </source>
</evidence>
<dbReference type="EMBL" id="FNIW01000008">
    <property type="protein sequence ID" value="SDO04545.1"/>
    <property type="molecule type" value="Genomic_DNA"/>
</dbReference>
<dbReference type="Proteomes" id="UP000199134">
    <property type="component" value="Unassembled WGS sequence"/>
</dbReference>
<evidence type="ECO:0000256" key="1">
    <source>
        <dbReference type="SAM" id="SignalP"/>
    </source>
</evidence>
<dbReference type="RefSeq" id="WP_091853257.1">
    <property type="nucleotide sequence ID" value="NZ_FNIW01000008.1"/>
</dbReference>
<feature type="chain" id="PRO_5011603837" description="DUF4302 domain-containing protein" evidence="1">
    <location>
        <begin position="23"/>
        <end position="456"/>
    </location>
</feature>
<accession>A0A1H0GC92</accession>
<name>A0A1H0GC92_9BACT</name>